<protein>
    <submittedName>
        <fullName evidence="1">Uncharacterized protein</fullName>
    </submittedName>
</protein>
<keyword evidence="2" id="KW-1185">Reference proteome</keyword>
<dbReference type="AlphaFoldDB" id="A0AAE3GM03"/>
<evidence type="ECO:0000313" key="1">
    <source>
        <dbReference type="EMBL" id="MCP2169947.1"/>
    </source>
</evidence>
<name>A0AAE3GM03_9PSEU</name>
<proteinExistence type="predicted"/>
<organism evidence="1 2">
    <name type="scientific">Goodfellowiella coeruleoviolacea</name>
    <dbReference type="NCBI Taxonomy" id="334858"/>
    <lineage>
        <taxon>Bacteria</taxon>
        <taxon>Bacillati</taxon>
        <taxon>Actinomycetota</taxon>
        <taxon>Actinomycetes</taxon>
        <taxon>Pseudonocardiales</taxon>
        <taxon>Pseudonocardiaceae</taxon>
        <taxon>Goodfellowiella</taxon>
    </lineage>
</organism>
<gene>
    <name evidence="1" type="ORF">LX83_006833</name>
</gene>
<accession>A0AAE3GM03</accession>
<dbReference type="Proteomes" id="UP001206128">
    <property type="component" value="Unassembled WGS sequence"/>
</dbReference>
<evidence type="ECO:0000313" key="2">
    <source>
        <dbReference type="Proteomes" id="UP001206128"/>
    </source>
</evidence>
<comment type="caution">
    <text evidence="1">The sequence shown here is derived from an EMBL/GenBank/DDBJ whole genome shotgun (WGS) entry which is preliminary data.</text>
</comment>
<dbReference type="RefSeq" id="WP_253779526.1">
    <property type="nucleotide sequence ID" value="NZ_JAMTCK010000022.1"/>
</dbReference>
<reference evidence="1" key="1">
    <citation type="submission" date="2022-06" db="EMBL/GenBank/DDBJ databases">
        <title>Genomic Encyclopedia of Archaeal and Bacterial Type Strains, Phase II (KMG-II): from individual species to whole genera.</title>
        <authorList>
            <person name="Goeker M."/>
        </authorList>
    </citation>
    <scope>NUCLEOTIDE SEQUENCE</scope>
    <source>
        <strain evidence="1">DSM 43935</strain>
    </source>
</reference>
<sequence length="103" mass="11960">MCDDQVEHARVLAALGRMAVRAQPRLFAIYGEYRKPAFEGDDELTFLSFGMDFPRQRQAVLWQPGETWVSDSAESVLERHQQWAEARLIWLDGYRTAHGPRRP</sequence>
<dbReference type="EMBL" id="JAMTCK010000022">
    <property type="protein sequence ID" value="MCP2169947.1"/>
    <property type="molecule type" value="Genomic_DNA"/>
</dbReference>